<reference evidence="1 2" key="1">
    <citation type="journal article" date="2015" name="Genome Biol. Evol.">
        <title>Comparative Genomics of a Bacterivorous Green Alga Reveals Evolutionary Causalities and Consequences of Phago-Mixotrophic Mode of Nutrition.</title>
        <authorList>
            <person name="Burns J.A."/>
            <person name="Paasch A."/>
            <person name="Narechania A."/>
            <person name="Kim E."/>
        </authorList>
    </citation>
    <scope>NUCLEOTIDE SEQUENCE [LARGE SCALE GENOMIC DNA]</scope>
    <source>
        <strain evidence="1 2">PLY_AMNH</strain>
    </source>
</reference>
<sequence length="135" mass="15207">MSKKPYLSRPMAGFPSWWGGTGQRLAAISEAKVLYGDEGVVISLIDPGYVDRTGKLQPVWYHRAMPSNKSVADHIDYMYTTNKAECRFAEIISGHHFDGQQSDGCPYFDIDLKVDSLEMESSVYEEEKEFSVSNV</sequence>
<comment type="caution">
    <text evidence="1">The sequence shown here is derived from an EMBL/GenBank/DDBJ whole genome shotgun (WGS) entry which is preliminary data.</text>
</comment>
<keyword evidence="2" id="KW-1185">Reference proteome</keyword>
<organism evidence="1 2">
    <name type="scientific">Cymbomonas tetramitiformis</name>
    <dbReference type="NCBI Taxonomy" id="36881"/>
    <lineage>
        <taxon>Eukaryota</taxon>
        <taxon>Viridiplantae</taxon>
        <taxon>Chlorophyta</taxon>
        <taxon>Pyramimonadophyceae</taxon>
        <taxon>Pyramimonadales</taxon>
        <taxon>Pyramimonadaceae</taxon>
        <taxon>Cymbomonas</taxon>
    </lineage>
</organism>
<evidence type="ECO:0000313" key="2">
    <source>
        <dbReference type="Proteomes" id="UP001190700"/>
    </source>
</evidence>
<dbReference type="Proteomes" id="UP001190700">
    <property type="component" value="Unassembled WGS sequence"/>
</dbReference>
<proteinExistence type="predicted"/>
<dbReference type="EMBL" id="LGRX02035271">
    <property type="protein sequence ID" value="KAK3235552.1"/>
    <property type="molecule type" value="Genomic_DNA"/>
</dbReference>
<accession>A0AAE0EPS2</accession>
<evidence type="ECO:0000313" key="1">
    <source>
        <dbReference type="EMBL" id="KAK3235552.1"/>
    </source>
</evidence>
<dbReference type="AlphaFoldDB" id="A0AAE0EPS2"/>
<protein>
    <submittedName>
        <fullName evidence="1">Uncharacterized protein</fullName>
    </submittedName>
</protein>
<name>A0AAE0EPS2_9CHLO</name>
<gene>
    <name evidence="1" type="ORF">CYMTET_54259</name>
</gene>